<evidence type="ECO:0000313" key="2">
    <source>
        <dbReference type="EMBL" id="MBC8570539.1"/>
    </source>
</evidence>
<accession>A0A926I6Y7</accession>
<gene>
    <name evidence="2" type="ORF">H8709_06800</name>
</gene>
<evidence type="ECO:0000256" key="1">
    <source>
        <dbReference type="ARBA" id="ARBA00004328"/>
    </source>
</evidence>
<dbReference type="AlphaFoldDB" id="A0A926I6Y7"/>
<sequence length="325" mass="35672">MYATASKSFSRILEELDPSENYKGSELVGLDAYQRQLKRFDIKVAGEGSDTVDKFFKEPAGAVLFPEYIVRAVRQGMDESSILSNIIATKTVIDTMDYRGVTSENEGNAVKEVGEGAQIPQTVLKLKDNLIRLIKRGRMLCASYEAVRHQKLDLFTVALRQMGATMAKSQLSDAVDVLMNGDGNRNGAKKLTTAAAGEVTYADLVALWNEFEDYQMNTLLVSPDVMAKLLLLPEFQDTGAGDIFNATGMLKTPMGAMLYKSTCVPAGTIIALDRRYALEMVCASDVQIDYDKVIDRQLDRAAVTAITGFSKIFPDAVRVMTVKTA</sequence>
<protein>
    <submittedName>
        <fullName evidence="2">Phage major capsid protein</fullName>
    </submittedName>
</protein>
<comment type="subcellular location">
    <subcellularLocation>
        <location evidence="1">Virion</location>
    </subcellularLocation>
</comment>
<organism evidence="2 3">
    <name type="scientific">Zongyangia hominis</name>
    <dbReference type="NCBI Taxonomy" id="2763677"/>
    <lineage>
        <taxon>Bacteria</taxon>
        <taxon>Bacillati</taxon>
        <taxon>Bacillota</taxon>
        <taxon>Clostridia</taxon>
        <taxon>Eubacteriales</taxon>
        <taxon>Oscillospiraceae</taxon>
        <taxon>Zongyangia</taxon>
    </lineage>
</organism>
<proteinExistence type="predicted"/>
<dbReference type="Proteomes" id="UP000660861">
    <property type="component" value="Unassembled WGS sequence"/>
</dbReference>
<dbReference type="SUPFAM" id="SSF56563">
    <property type="entry name" value="Major capsid protein gp5"/>
    <property type="match status" value="1"/>
</dbReference>
<dbReference type="NCBIfam" id="TIGR01554">
    <property type="entry name" value="major_cap_HK97"/>
    <property type="match status" value="1"/>
</dbReference>
<keyword evidence="3" id="KW-1185">Reference proteome</keyword>
<name>A0A926I6Y7_9FIRM</name>
<comment type="caution">
    <text evidence="2">The sequence shown here is derived from an EMBL/GenBank/DDBJ whole genome shotgun (WGS) entry which is preliminary data.</text>
</comment>
<dbReference type="Pfam" id="PF25209">
    <property type="entry name" value="Phage_capsid_4"/>
    <property type="match status" value="1"/>
</dbReference>
<dbReference type="EMBL" id="JACRTC010000004">
    <property type="protein sequence ID" value="MBC8570539.1"/>
    <property type="molecule type" value="Genomic_DNA"/>
</dbReference>
<evidence type="ECO:0000313" key="3">
    <source>
        <dbReference type="Proteomes" id="UP000660861"/>
    </source>
</evidence>
<dbReference type="InterPro" id="IPR024455">
    <property type="entry name" value="Phage_capsid"/>
</dbReference>
<reference evidence="2" key="1">
    <citation type="submission" date="2020-08" db="EMBL/GenBank/DDBJ databases">
        <title>Genome public.</title>
        <authorList>
            <person name="Liu C."/>
            <person name="Sun Q."/>
        </authorList>
    </citation>
    <scope>NUCLEOTIDE SEQUENCE</scope>
    <source>
        <strain evidence="2">NSJ-54</strain>
    </source>
</reference>